<keyword evidence="3" id="KW-0378">Hydrolase</keyword>
<dbReference type="PANTHER" id="PTHR33064">
    <property type="entry name" value="POL PROTEIN"/>
    <property type="match status" value="1"/>
</dbReference>
<protein>
    <recommendedName>
        <fullName evidence="5">Reverse transcriptase/retrotransposon-derived protein RNase H-like domain-containing protein</fullName>
    </recommendedName>
</protein>
<feature type="domain" description="Reverse transcriptase/retrotransposon-derived protein RNase H-like" evidence="5">
    <location>
        <begin position="128"/>
        <end position="225"/>
    </location>
</feature>
<dbReference type="Gene3D" id="3.30.70.270">
    <property type="match status" value="1"/>
</dbReference>
<proteinExistence type="predicted"/>
<dbReference type="InterPro" id="IPR051320">
    <property type="entry name" value="Viral_Replic_Matur_Polypro"/>
</dbReference>
<keyword evidence="1" id="KW-0808">Transferase</keyword>
<dbReference type="GO" id="GO:0004519">
    <property type="term" value="F:endonuclease activity"/>
    <property type="evidence" value="ECO:0007669"/>
    <property type="project" value="UniProtKB-KW"/>
</dbReference>
<sequence length="251" mass="28756">MSSLDLTSSFYQVALAEESKKYCAFMFEGKVYEFNVIPFGLKLNFVDDMLAISRNEEENLAHVNELLESLDKHNITFKKSEFFKKEVEFLEFTLTKEGIRPQSNKIDLIKSFPPPKNVKQLKRFMGEWGDSENKQFEKIKALLAQEVCLAYPNPTKPYYLPTDASNFALGATLSQMNDDNVECPITFISRTLKGAELAYNTTKKELLAAVWSLHKLNTYLRAAEIFIKTDHMLQFLCSSRDLPVKEFKGGS</sequence>
<gene>
    <name evidence="6" type="ORF">TKK_000294</name>
</gene>
<dbReference type="GO" id="GO:0003964">
    <property type="term" value="F:RNA-directed DNA polymerase activity"/>
    <property type="evidence" value="ECO:0007669"/>
    <property type="project" value="UniProtKB-KW"/>
</dbReference>
<dbReference type="FunFam" id="3.10.20.370:FF:000001">
    <property type="entry name" value="Retrovirus-related Pol polyprotein from transposon 17.6-like protein"/>
    <property type="match status" value="1"/>
</dbReference>
<evidence type="ECO:0000259" key="5">
    <source>
        <dbReference type="Pfam" id="PF17919"/>
    </source>
</evidence>
<dbReference type="InterPro" id="IPR043128">
    <property type="entry name" value="Rev_trsase/Diguanyl_cyclase"/>
</dbReference>
<name>A0ABD2XR60_9HYME</name>
<dbReference type="Gene3D" id="3.10.10.10">
    <property type="entry name" value="HIV Type 1 Reverse Transcriptase, subunit A, domain 1"/>
    <property type="match status" value="1"/>
</dbReference>
<evidence type="ECO:0000313" key="7">
    <source>
        <dbReference type="Proteomes" id="UP001627154"/>
    </source>
</evidence>
<organism evidence="6 7">
    <name type="scientific">Trichogramma kaykai</name>
    <dbReference type="NCBI Taxonomy" id="54128"/>
    <lineage>
        <taxon>Eukaryota</taxon>
        <taxon>Metazoa</taxon>
        <taxon>Ecdysozoa</taxon>
        <taxon>Arthropoda</taxon>
        <taxon>Hexapoda</taxon>
        <taxon>Insecta</taxon>
        <taxon>Pterygota</taxon>
        <taxon>Neoptera</taxon>
        <taxon>Endopterygota</taxon>
        <taxon>Hymenoptera</taxon>
        <taxon>Apocrita</taxon>
        <taxon>Proctotrupomorpha</taxon>
        <taxon>Chalcidoidea</taxon>
        <taxon>Trichogrammatidae</taxon>
        <taxon>Trichogramma</taxon>
    </lineage>
</organism>
<accession>A0ABD2XR60</accession>
<keyword evidence="2" id="KW-0540">Nuclease</keyword>
<keyword evidence="3" id="KW-0255">Endonuclease</keyword>
<dbReference type="InterPro" id="IPR041577">
    <property type="entry name" value="RT_RNaseH_2"/>
</dbReference>
<evidence type="ECO:0000256" key="4">
    <source>
        <dbReference type="ARBA" id="ARBA00022918"/>
    </source>
</evidence>
<dbReference type="PANTHER" id="PTHR33064:SF37">
    <property type="entry name" value="RIBONUCLEASE H"/>
    <property type="match status" value="1"/>
</dbReference>
<keyword evidence="4" id="KW-0695">RNA-directed DNA polymerase</keyword>
<reference evidence="6 7" key="1">
    <citation type="journal article" date="2024" name="bioRxiv">
        <title>A reference genome for Trichogramma kaykai: A tiny desert-dwelling parasitoid wasp with competing sex-ratio distorters.</title>
        <authorList>
            <person name="Culotta J."/>
            <person name="Lindsey A.R."/>
        </authorList>
    </citation>
    <scope>NUCLEOTIDE SEQUENCE [LARGE SCALE GENOMIC DNA]</scope>
    <source>
        <strain evidence="6 7">KSX58</strain>
    </source>
</reference>
<dbReference type="Pfam" id="PF17919">
    <property type="entry name" value="RT_RNaseH_2"/>
    <property type="match status" value="1"/>
</dbReference>
<keyword evidence="7" id="KW-1185">Reference proteome</keyword>
<evidence type="ECO:0000256" key="2">
    <source>
        <dbReference type="ARBA" id="ARBA00022722"/>
    </source>
</evidence>
<dbReference type="SUPFAM" id="SSF56672">
    <property type="entry name" value="DNA/RNA polymerases"/>
    <property type="match status" value="1"/>
</dbReference>
<evidence type="ECO:0000313" key="6">
    <source>
        <dbReference type="EMBL" id="KAL3407615.1"/>
    </source>
</evidence>
<dbReference type="EMBL" id="JBJJXI010000003">
    <property type="protein sequence ID" value="KAL3407615.1"/>
    <property type="molecule type" value="Genomic_DNA"/>
</dbReference>
<evidence type="ECO:0000256" key="3">
    <source>
        <dbReference type="ARBA" id="ARBA00022759"/>
    </source>
</evidence>
<keyword evidence="1" id="KW-0548">Nucleotidyltransferase</keyword>
<comment type="caution">
    <text evidence="6">The sequence shown here is derived from an EMBL/GenBank/DDBJ whole genome shotgun (WGS) entry which is preliminary data.</text>
</comment>
<dbReference type="Proteomes" id="UP001627154">
    <property type="component" value="Unassembled WGS sequence"/>
</dbReference>
<dbReference type="InterPro" id="IPR043502">
    <property type="entry name" value="DNA/RNA_pol_sf"/>
</dbReference>
<evidence type="ECO:0000256" key="1">
    <source>
        <dbReference type="ARBA" id="ARBA00022695"/>
    </source>
</evidence>
<dbReference type="AlphaFoldDB" id="A0ABD2XR60"/>